<feature type="compositionally biased region" description="Low complexity" evidence="4">
    <location>
        <begin position="980"/>
        <end position="990"/>
    </location>
</feature>
<feature type="compositionally biased region" description="Basic and acidic residues" evidence="4">
    <location>
        <begin position="372"/>
        <end position="384"/>
    </location>
</feature>
<feature type="compositionally biased region" description="Polar residues" evidence="4">
    <location>
        <begin position="1123"/>
        <end position="1133"/>
    </location>
</feature>
<keyword evidence="1" id="KW-0479">Metal-binding</keyword>
<dbReference type="PANTHER" id="PTHR46524">
    <property type="entry name" value="CW-TYPE ZINC FINGER"/>
    <property type="match status" value="1"/>
</dbReference>
<reference evidence="6 7" key="2">
    <citation type="submission" date="2024-10" db="EMBL/GenBank/DDBJ databases">
        <authorList>
            <person name="Ryan C."/>
        </authorList>
    </citation>
    <scope>NUCLEOTIDE SEQUENCE [LARGE SCALE GENOMIC DNA]</scope>
</reference>
<evidence type="ECO:0000259" key="5">
    <source>
        <dbReference type="PROSITE" id="PS51050"/>
    </source>
</evidence>
<keyword evidence="2" id="KW-0863">Zinc-finger</keyword>
<evidence type="ECO:0000256" key="4">
    <source>
        <dbReference type="SAM" id="MobiDB-lite"/>
    </source>
</evidence>
<feature type="domain" description="CW-type" evidence="5">
    <location>
        <begin position="586"/>
        <end position="639"/>
    </location>
</feature>
<dbReference type="InterPro" id="IPR056406">
    <property type="entry name" value="THD_CWZF3/5/7"/>
</dbReference>
<dbReference type="Pfam" id="PF24756">
    <property type="entry name" value="THD_CWZF3-5-7"/>
    <property type="match status" value="1"/>
</dbReference>
<dbReference type="PROSITE" id="PS51050">
    <property type="entry name" value="ZF_CW"/>
    <property type="match status" value="1"/>
</dbReference>
<feature type="region of interest" description="Disordered" evidence="4">
    <location>
        <begin position="464"/>
        <end position="507"/>
    </location>
</feature>
<proteinExistence type="predicted"/>
<feature type="region of interest" description="Disordered" evidence="4">
    <location>
        <begin position="701"/>
        <end position="759"/>
    </location>
</feature>
<sequence>MPGRRGGMGYEEGELELEEGEAAALGGADYGHGNYGGGGELDDPDALTYIDEKVQNLLGHFRKKFEGVLSAEMLGPLYGHTGSFLPAYPCPPLVFPQYRSPANPQNHGSASRSPYLTTETAQKIHFVKTELDSDRKNDYYQVSNECNGNLSQQMLNRAVNGCEQKAPKIRIKVNNNTSLARNTAAIYSGLGLDISPSSSTEDNLDGTAEAPVPEVLPGESPRTIFEIMTCHFIPGGQLLSPLTGNFLELRQKPKSMIKHEVPEFHDDKAEFHRGGAHTTSTTLDIKDKSAMETKSDEKKDRVPNFKGSKCRVNKASAVNKGTKPQLPDVSDDTGSNLPTVIKIEHSVEESQRSMGEISDQMQGSKKGSLKGHISDKNKDSKKESSLNHGFLCKISYDSEEYNDQPSTISSHFENIPNKTSSLERNKEKVTHVKEEQSQYKTEEMGSLFGVESMDIMAGNVDRNSSGLIKGKNKKVSSSQGALPGKKVKFKAQKQLNEDRDRRSYGEDEDYGLYHRTDLVNSYTKDKSVELDKRTISSGETSIKSGVGNGGDIKISPLIDNKSDPSPLVHRNGTTESSTALTTPAPIVINEQWVCCDKCENWRLLPYGMNPDILPKKWRCSMQSWLPGMNSCKITEDETTRALRALYMVPAPESNIKDGDHGNAMSGKGAASAPTFKGNMQSISISGKLKGSHDRANVANTFDLADMSKPSKKPHASSRKPDGVDCFPKLKEKRKMAESSDKGEIVEKDQSHPMRSSVGVDHDNLRASKKMKKESNVPVMKHQPLEFEMSRTSPPANVTLKKMQKRSNISAGMGKYGSCSSGKHSHGEGKGFSDGVIKMSDAENSGLLDPSIKKRKLKQRQSSQHDLDLGHSNTDTNAKQNIIETNVVKKQPRPELKLSKTDRTAAHSIGAVVGTDDDKIYAYKECLSEQRQENTRFQYPLLSESSTRRNVCHATSTAATSSSSKVSNSHICKADFQEMRPSPVESVSSSPLRTSDKNPLDRHRSYSLAVAENVHSQESGKKSSSCSNRNYDLGSDSDQAKAPVSGFVNGHTDHHVQNNRDLLKDKQDLTNACLINKGSGLSIKNIQLNPEHKVNPDALSLHENHDHKQLTGRQNGKTPPHFDSNLSDHANLTCGNIEPDKGKVPHNDLKTNPPTVKVSKHQQSLNNASNGDGDAPYKAKQIENKSIVEKRETRKQLTLDGDTSNLTNASVLLKEARDLKHLSNRLKEKGHYFESTSMCFEAGLKFLHVASLWEGPTVDSSKQGDSVQATKLYSETGILFVYCASEFERLKKMANAALAYKCVEVAYMKAAFFKHTGAIKDRHALQAASLMVPPAESPSSSASDIDNLNNQSTVAKAVSARGVYSPQVASNPISRNNHHLMGLLSYAEDTHIAFEGTKKSRSSFSAYLSGTGKNKANCDSLVREVLDFSFYDVKGLLRLIRHSLESINHESVK</sequence>
<feature type="region of interest" description="Disordered" evidence="4">
    <location>
        <begin position="555"/>
        <end position="578"/>
    </location>
</feature>
<feature type="region of interest" description="Disordered" evidence="4">
    <location>
        <begin position="347"/>
        <end position="384"/>
    </location>
</feature>
<gene>
    <name evidence="6" type="ORF">URODEC1_LOCUS8660</name>
</gene>
<dbReference type="PANTHER" id="PTHR46524:SF2">
    <property type="entry name" value="CYSTEINE-TRYPTOPHAN DOMAIN-CONTAINING ZINC FINGER PROTEIN 5"/>
    <property type="match status" value="1"/>
</dbReference>
<accession>A0ABC8W0D5</accession>
<dbReference type="Gene3D" id="3.30.40.100">
    <property type="match status" value="1"/>
</dbReference>
<feature type="compositionally biased region" description="Basic and acidic residues" evidence="4">
    <location>
        <begin position="993"/>
        <end position="1003"/>
    </location>
</feature>
<dbReference type="InterPro" id="IPR011124">
    <property type="entry name" value="Znf_CW"/>
</dbReference>
<feature type="compositionally biased region" description="Basic and acidic residues" evidence="4">
    <location>
        <begin position="495"/>
        <end position="507"/>
    </location>
</feature>
<evidence type="ECO:0000256" key="3">
    <source>
        <dbReference type="ARBA" id="ARBA00022833"/>
    </source>
</evidence>
<feature type="compositionally biased region" description="Basic and acidic residues" evidence="4">
    <location>
        <begin position="1137"/>
        <end position="1148"/>
    </location>
</feature>
<feature type="compositionally biased region" description="Polar residues" evidence="4">
    <location>
        <begin position="870"/>
        <end position="880"/>
    </location>
</feature>
<feature type="compositionally biased region" description="Polar residues" evidence="4">
    <location>
        <begin position="1160"/>
        <end position="1169"/>
    </location>
</feature>
<protein>
    <recommendedName>
        <fullName evidence="5">CW-type domain-containing protein</fullName>
    </recommendedName>
</protein>
<evidence type="ECO:0000256" key="2">
    <source>
        <dbReference type="ARBA" id="ARBA00022771"/>
    </source>
</evidence>
<evidence type="ECO:0000256" key="1">
    <source>
        <dbReference type="ARBA" id="ARBA00022723"/>
    </source>
</evidence>
<dbReference type="Pfam" id="PF07496">
    <property type="entry name" value="zf-CW"/>
    <property type="match status" value="1"/>
</dbReference>
<dbReference type="Proteomes" id="UP001497457">
    <property type="component" value="Chromosome 11b"/>
</dbReference>
<name>A0ABC8W0D5_9POAL</name>
<reference evidence="7" key="1">
    <citation type="submission" date="2024-06" db="EMBL/GenBank/DDBJ databases">
        <authorList>
            <person name="Ryan C."/>
        </authorList>
    </citation>
    <scope>NUCLEOTIDE SEQUENCE [LARGE SCALE GENOMIC DNA]</scope>
</reference>
<feature type="region of interest" description="Disordered" evidence="4">
    <location>
        <begin position="976"/>
        <end position="1040"/>
    </location>
</feature>
<organism evidence="6 7">
    <name type="scientific">Urochloa decumbens</name>
    <dbReference type="NCBI Taxonomy" id="240449"/>
    <lineage>
        <taxon>Eukaryota</taxon>
        <taxon>Viridiplantae</taxon>
        <taxon>Streptophyta</taxon>
        <taxon>Embryophyta</taxon>
        <taxon>Tracheophyta</taxon>
        <taxon>Spermatophyta</taxon>
        <taxon>Magnoliopsida</taxon>
        <taxon>Liliopsida</taxon>
        <taxon>Poales</taxon>
        <taxon>Poaceae</taxon>
        <taxon>PACMAD clade</taxon>
        <taxon>Panicoideae</taxon>
        <taxon>Panicodae</taxon>
        <taxon>Paniceae</taxon>
        <taxon>Melinidinae</taxon>
        <taxon>Urochloa</taxon>
    </lineage>
</organism>
<feature type="region of interest" description="Disordered" evidence="4">
    <location>
        <begin position="813"/>
        <end position="880"/>
    </location>
</feature>
<keyword evidence="7" id="KW-1185">Reference proteome</keyword>
<evidence type="ECO:0000313" key="7">
    <source>
        <dbReference type="Proteomes" id="UP001497457"/>
    </source>
</evidence>
<dbReference type="GO" id="GO:0008270">
    <property type="term" value="F:zinc ion binding"/>
    <property type="evidence" value="ECO:0007669"/>
    <property type="project" value="UniProtKB-KW"/>
</dbReference>
<dbReference type="EMBL" id="OZ075121">
    <property type="protein sequence ID" value="CAL4900378.1"/>
    <property type="molecule type" value="Genomic_DNA"/>
</dbReference>
<keyword evidence="3" id="KW-0862">Zinc</keyword>
<feature type="compositionally biased region" description="Basic and acidic residues" evidence="4">
    <location>
        <begin position="734"/>
        <end position="751"/>
    </location>
</feature>
<feature type="region of interest" description="Disordered" evidence="4">
    <location>
        <begin position="1105"/>
        <end position="1176"/>
    </location>
</feature>
<dbReference type="InterPro" id="IPR055300">
    <property type="entry name" value="CWZF3/5/7"/>
</dbReference>
<evidence type="ECO:0000313" key="6">
    <source>
        <dbReference type="EMBL" id="CAL4900378.1"/>
    </source>
</evidence>